<protein>
    <submittedName>
        <fullName evidence="1">Unnamed protein product</fullName>
    </submittedName>
</protein>
<comment type="caution">
    <text evidence="1">The sequence shown here is derived from an EMBL/GenBank/DDBJ whole genome shotgun (WGS) entry which is preliminary data.</text>
</comment>
<reference evidence="1" key="1">
    <citation type="submission" date="2023-04" db="EMBL/GenBank/DDBJ databases">
        <title>Ambrosiozyma monospora NBRC 10751.</title>
        <authorList>
            <person name="Ichikawa N."/>
            <person name="Sato H."/>
            <person name="Tonouchi N."/>
        </authorList>
    </citation>
    <scope>NUCLEOTIDE SEQUENCE</scope>
    <source>
        <strain evidence="1">NBRC 10751</strain>
    </source>
</reference>
<evidence type="ECO:0000313" key="2">
    <source>
        <dbReference type="Proteomes" id="UP001165064"/>
    </source>
</evidence>
<evidence type="ECO:0000313" key="1">
    <source>
        <dbReference type="EMBL" id="GME71209.1"/>
    </source>
</evidence>
<keyword evidence="2" id="KW-1185">Reference proteome</keyword>
<name>A0ACB5SSI7_AMBMO</name>
<dbReference type="Proteomes" id="UP001165064">
    <property type="component" value="Unassembled WGS sequence"/>
</dbReference>
<proteinExistence type="predicted"/>
<gene>
    <name evidence="1" type="ORF">Amon02_000050000</name>
</gene>
<accession>A0ACB5SSI7</accession>
<dbReference type="EMBL" id="BSXS01000168">
    <property type="protein sequence ID" value="GME71209.1"/>
    <property type="molecule type" value="Genomic_DNA"/>
</dbReference>
<sequence length="545" mass="60899">MARKKTNKKKTKKAVTAPEDPLFEGFESSYQSNATAPTSTSAQTTQNLSSNGSETTANETSPLLPNLLTPLTTQGVGREGNDEEYSSPVDEPQPYIPFRSSFGDSSSLSQEQQPVMSINRPISAERRRSSVIDIHDFTRRVDSLRSMRPFRLIGTAGSLLDWSKFTKSTEELKQIKNKSVRQYYESQNDMSERYIEVDKLLDTGIHISMIENYALNDNDYPIGAEGVRKITVGAPADIDVEGGKAMGYSQDDNSALVKTAINVNFLVNIILLIGKLVVAYLTRSMSIIASLVDSVLDLLSTMIIYVANHYASNRSTLFPIGRRRLEPIGVLVFSIVIIVSFTQVLISALETLFDGSHEGAELTNTAIFIMISTIGIKILCFLWCENINNSSVQALAEDAKNDVIFNFFSLIFPFVGSLLAFWWMDSLGAAGLCMYVIYQWVGVAFEHINNLSGESGSKEDYQEILYLIVRFSDSISKIKNFRIYHVGDLLNVEVDIVIINHELTLKDCHDLGESLQYAIETIPFVERCFVHLDYKENNFIGHLNK</sequence>
<organism evidence="1 2">
    <name type="scientific">Ambrosiozyma monospora</name>
    <name type="common">Yeast</name>
    <name type="synonym">Endomycopsis monosporus</name>
    <dbReference type="NCBI Taxonomy" id="43982"/>
    <lineage>
        <taxon>Eukaryota</taxon>
        <taxon>Fungi</taxon>
        <taxon>Dikarya</taxon>
        <taxon>Ascomycota</taxon>
        <taxon>Saccharomycotina</taxon>
        <taxon>Pichiomycetes</taxon>
        <taxon>Pichiales</taxon>
        <taxon>Pichiaceae</taxon>
        <taxon>Ambrosiozyma</taxon>
    </lineage>
</organism>